<dbReference type="GO" id="GO:0047444">
    <property type="term" value="F:N-acylneuraminate-9-phosphate synthase activity"/>
    <property type="evidence" value="ECO:0007669"/>
    <property type="project" value="TreeGrafter"/>
</dbReference>
<dbReference type="InterPro" id="IPR006190">
    <property type="entry name" value="SAF_AFP_Neu5Ac"/>
</dbReference>
<gene>
    <name evidence="2" type="ORF">QYM36_010854</name>
</gene>
<dbReference type="PROSITE" id="PS50844">
    <property type="entry name" value="AFP_LIKE"/>
    <property type="match status" value="1"/>
</dbReference>
<sequence length="354" mass="39391">MLFREIFQNDGVKEKFRTYVIAEIGQNHQGDMALAKRLIHRCAVAGADCVKFQKSDLKRKFTFSALDSPYDSENSFGSTYGEHKRHLEFSEEEFKELHAYATECKIEFSASAMDEVSLDFLVQLGLPFIKIGSGDTNNFPLLKKAAKAEQPIILSTGMQQENTIRRAVDIITGHNNSPLAILHCVSGYPQLANETNLSLIPKYREEFPNLIVGYSGHEEGTAITLAAVALGAKIVERHVTLDKTIKGTDHKCSLLPEELKQLIQEIRTIEVAIGQPVKTIQTCEIPCKHKLGKTLVAARNLTTGDCIKESDINVKVSVPRGIEAEYIDEVIGKVCKTDILEDSPIGWENLVYLN</sequence>
<dbReference type="Pfam" id="PF08666">
    <property type="entry name" value="SAF"/>
    <property type="match status" value="1"/>
</dbReference>
<protein>
    <recommendedName>
        <fullName evidence="1">AFP-like domain-containing protein</fullName>
    </recommendedName>
</protein>
<feature type="domain" description="AFP-like" evidence="1">
    <location>
        <begin position="294"/>
        <end position="353"/>
    </location>
</feature>
<dbReference type="InterPro" id="IPR036732">
    <property type="entry name" value="AFP_Neu5c_C_sf"/>
</dbReference>
<dbReference type="InterPro" id="IPR013785">
    <property type="entry name" value="Aldolase_TIM"/>
</dbReference>
<comment type="caution">
    <text evidence="2">The sequence shown here is derived from an EMBL/GenBank/DDBJ whole genome shotgun (WGS) entry which is preliminary data.</text>
</comment>
<dbReference type="SMART" id="SM00858">
    <property type="entry name" value="SAF"/>
    <property type="match status" value="1"/>
</dbReference>
<dbReference type="CDD" id="cd11615">
    <property type="entry name" value="SAF_NeuB_like"/>
    <property type="match status" value="1"/>
</dbReference>
<dbReference type="GO" id="GO:0016051">
    <property type="term" value="P:carbohydrate biosynthetic process"/>
    <property type="evidence" value="ECO:0007669"/>
    <property type="project" value="InterPro"/>
</dbReference>
<dbReference type="InterPro" id="IPR013974">
    <property type="entry name" value="SAF"/>
</dbReference>
<evidence type="ECO:0000313" key="2">
    <source>
        <dbReference type="EMBL" id="KAK2711961.1"/>
    </source>
</evidence>
<dbReference type="SUPFAM" id="SSF51569">
    <property type="entry name" value="Aldolase"/>
    <property type="match status" value="1"/>
</dbReference>
<keyword evidence="3" id="KW-1185">Reference proteome</keyword>
<dbReference type="Pfam" id="PF03102">
    <property type="entry name" value="NeuB"/>
    <property type="match status" value="1"/>
</dbReference>
<evidence type="ECO:0000313" key="3">
    <source>
        <dbReference type="Proteomes" id="UP001187531"/>
    </source>
</evidence>
<proteinExistence type="predicted"/>
<dbReference type="Gene3D" id="3.90.1210.10">
    <property type="entry name" value="Antifreeze-like/N-acetylneuraminic acid synthase C-terminal domain"/>
    <property type="match status" value="1"/>
</dbReference>
<evidence type="ECO:0000259" key="1">
    <source>
        <dbReference type="PROSITE" id="PS50844"/>
    </source>
</evidence>
<name>A0AA88HTW4_ARTSF</name>
<organism evidence="2 3">
    <name type="scientific">Artemia franciscana</name>
    <name type="common">Brine shrimp</name>
    <name type="synonym">Artemia sanfranciscana</name>
    <dbReference type="NCBI Taxonomy" id="6661"/>
    <lineage>
        <taxon>Eukaryota</taxon>
        <taxon>Metazoa</taxon>
        <taxon>Ecdysozoa</taxon>
        <taxon>Arthropoda</taxon>
        <taxon>Crustacea</taxon>
        <taxon>Branchiopoda</taxon>
        <taxon>Anostraca</taxon>
        <taxon>Artemiidae</taxon>
        <taxon>Artemia</taxon>
    </lineage>
</organism>
<accession>A0AA88HTW4</accession>
<dbReference type="InterPro" id="IPR051690">
    <property type="entry name" value="PseI-like"/>
</dbReference>
<reference evidence="2" key="1">
    <citation type="submission" date="2023-07" db="EMBL/GenBank/DDBJ databases">
        <title>Chromosome-level genome assembly of Artemia franciscana.</title>
        <authorList>
            <person name="Jo E."/>
        </authorList>
    </citation>
    <scope>NUCLEOTIDE SEQUENCE</scope>
    <source>
        <tissue evidence="2">Whole body</tissue>
    </source>
</reference>
<dbReference type="Proteomes" id="UP001187531">
    <property type="component" value="Unassembled WGS sequence"/>
</dbReference>
<dbReference type="InterPro" id="IPR013132">
    <property type="entry name" value="PseI/NeuA/B-like_N"/>
</dbReference>
<dbReference type="Gene3D" id="3.20.20.70">
    <property type="entry name" value="Aldolase class I"/>
    <property type="match status" value="1"/>
</dbReference>
<dbReference type="PANTHER" id="PTHR42966">
    <property type="entry name" value="N-ACETYLNEURAMINATE SYNTHASE"/>
    <property type="match status" value="1"/>
</dbReference>
<dbReference type="InterPro" id="IPR057736">
    <property type="entry name" value="SAF_PseI/NeuA/NeuB"/>
</dbReference>
<dbReference type="AlphaFoldDB" id="A0AA88HTW4"/>
<dbReference type="EMBL" id="JAVRJZ010000015">
    <property type="protein sequence ID" value="KAK2711961.1"/>
    <property type="molecule type" value="Genomic_DNA"/>
</dbReference>
<dbReference type="PANTHER" id="PTHR42966:SF1">
    <property type="entry name" value="SIALIC ACID SYNTHASE"/>
    <property type="match status" value="1"/>
</dbReference>
<dbReference type="SUPFAM" id="SSF51269">
    <property type="entry name" value="AFP III-like domain"/>
    <property type="match status" value="1"/>
</dbReference>